<comment type="caution">
    <text evidence="7">The sequence shown here is derived from an EMBL/GenBank/DDBJ whole genome shotgun (WGS) entry which is preliminary data.</text>
</comment>
<organism evidence="7 8">
    <name type="scientific">Polaribacter porphyrae</name>
    <dbReference type="NCBI Taxonomy" id="1137780"/>
    <lineage>
        <taxon>Bacteria</taxon>
        <taxon>Pseudomonadati</taxon>
        <taxon>Bacteroidota</taxon>
        <taxon>Flavobacteriia</taxon>
        <taxon>Flavobacteriales</taxon>
        <taxon>Flavobacteriaceae</taxon>
    </lineage>
</organism>
<comment type="subcellular location">
    <subcellularLocation>
        <location evidence="1">Cell membrane</location>
        <topology evidence="1">Multi-pass membrane protein</topology>
    </subcellularLocation>
</comment>
<dbReference type="PANTHER" id="PTHR30250:SF11">
    <property type="entry name" value="O-ANTIGEN TRANSPORTER-RELATED"/>
    <property type="match status" value="1"/>
</dbReference>
<dbReference type="Proteomes" id="UP000238882">
    <property type="component" value="Unassembled WGS sequence"/>
</dbReference>
<reference evidence="7 8" key="1">
    <citation type="submission" date="2016-12" db="EMBL/GenBank/DDBJ databases">
        <title>Trade-off between light-utilization and light-protection in marine flavobacteria.</title>
        <authorList>
            <person name="Kumagai Y."/>
            <person name="Yoshizawa S."/>
            <person name="Kogure K."/>
            <person name="Iwasaki W."/>
        </authorList>
    </citation>
    <scope>NUCLEOTIDE SEQUENCE [LARGE SCALE GENOMIC DNA]</scope>
    <source>
        <strain evidence="7 8">NBRC 108759</strain>
    </source>
</reference>
<dbReference type="InterPro" id="IPR050833">
    <property type="entry name" value="Poly_Biosynth_Transport"/>
</dbReference>
<feature type="transmembrane region" description="Helical" evidence="6">
    <location>
        <begin position="121"/>
        <end position="140"/>
    </location>
</feature>
<proteinExistence type="predicted"/>
<dbReference type="RefSeq" id="WP_105015818.1">
    <property type="nucleotide sequence ID" value="NZ_MSCN01000001.1"/>
</dbReference>
<evidence type="ECO:0000256" key="1">
    <source>
        <dbReference type="ARBA" id="ARBA00004651"/>
    </source>
</evidence>
<feature type="transmembrane region" description="Helical" evidence="6">
    <location>
        <begin position="295"/>
        <end position="314"/>
    </location>
</feature>
<keyword evidence="3 6" id="KW-0812">Transmembrane</keyword>
<keyword evidence="5 6" id="KW-0472">Membrane</keyword>
<evidence type="ECO:0000256" key="2">
    <source>
        <dbReference type="ARBA" id="ARBA00022475"/>
    </source>
</evidence>
<feature type="transmembrane region" description="Helical" evidence="6">
    <location>
        <begin position="326"/>
        <end position="350"/>
    </location>
</feature>
<feature type="transmembrane region" description="Helical" evidence="6">
    <location>
        <begin position="152"/>
        <end position="172"/>
    </location>
</feature>
<dbReference type="PANTHER" id="PTHR30250">
    <property type="entry name" value="PST FAMILY PREDICTED COLANIC ACID TRANSPORTER"/>
    <property type="match status" value="1"/>
</dbReference>
<evidence type="ECO:0000256" key="4">
    <source>
        <dbReference type="ARBA" id="ARBA00022989"/>
    </source>
</evidence>
<dbReference type="EMBL" id="MSCN01000001">
    <property type="protein sequence ID" value="PQJ79220.1"/>
    <property type="molecule type" value="Genomic_DNA"/>
</dbReference>
<gene>
    <name evidence="7" type="ORF">BTO18_08565</name>
</gene>
<feature type="transmembrane region" description="Helical" evidence="6">
    <location>
        <begin position="50"/>
        <end position="76"/>
    </location>
</feature>
<dbReference type="GO" id="GO:0005886">
    <property type="term" value="C:plasma membrane"/>
    <property type="evidence" value="ECO:0007669"/>
    <property type="project" value="UniProtKB-SubCell"/>
</dbReference>
<sequence length="421" mass="48557">MNLIINYLKDFFSRSGSYVFFATVIGRILSFIASWTALKLISNDDLGVVLFAYNIILFLIPISGFGLHQSLIRYGALAKENKDKNSIFLYVLKKGSVASLILIFLIIGISFFINFQFENTFLYIVILSFIILPSFFFEIIRAQFRLQHKNKLFAFTEFIHSIILLVSVFLSSYFFQEIGYAIALLITPFISSILFIKKLNIDFSSKIKLEVTNFGFWKYGFFASLSNVVTQLLFVIDILLIGYLLSNTEMITNYRYISLIPFSLLFLPRVFIATDFVSFTEKIYDKNHIIKYIKSYMTFFFFVSVIALLISWFFTDEILSILDKNFIQFSDTFLILMIGITGIYIFRGLFGNLLSSIGKAHINYYIATFGVLLNIASNYYLIPKYGIIGAAFTSAILMWITGILSAVIFYFLYKKLLFKKL</sequence>
<keyword evidence="4 6" id="KW-1133">Transmembrane helix</keyword>
<dbReference type="OrthoDB" id="1186186at2"/>
<name>A0A2S7WNP7_9FLAO</name>
<evidence type="ECO:0000256" key="3">
    <source>
        <dbReference type="ARBA" id="ARBA00022692"/>
    </source>
</evidence>
<feature type="transmembrane region" description="Helical" evidence="6">
    <location>
        <begin position="97"/>
        <end position="115"/>
    </location>
</feature>
<dbReference type="Pfam" id="PF01943">
    <property type="entry name" value="Polysacc_synt"/>
    <property type="match status" value="1"/>
</dbReference>
<feature type="transmembrane region" description="Helical" evidence="6">
    <location>
        <begin position="256"/>
        <end position="274"/>
    </location>
</feature>
<evidence type="ECO:0000313" key="7">
    <source>
        <dbReference type="EMBL" id="PQJ79220.1"/>
    </source>
</evidence>
<evidence type="ECO:0000256" key="5">
    <source>
        <dbReference type="ARBA" id="ARBA00023136"/>
    </source>
</evidence>
<dbReference type="AlphaFoldDB" id="A0A2S7WNP7"/>
<evidence type="ECO:0000256" key="6">
    <source>
        <dbReference type="SAM" id="Phobius"/>
    </source>
</evidence>
<dbReference type="InterPro" id="IPR002797">
    <property type="entry name" value="Polysacc_synth"/>
</dbReference>
<protein>
    <submittedName>
        <fullName evidence="7">Uncharacterized protein</fullName>
    </submittedName>
</protein>
<feature type="transmembrane region" description="Helical" evidence="6">
    <location>
        <begin position="362"/>
        <end position="381"/>
    </location>
</feature>
<keyword evidence="2" id="KW-1003">Cell membrane</keyword>
<accession>A0A2S7WNP7</accession>
<evidence type="ECO:0000313" key="8">
    <source>
        <dbReference type="Proteomes" id="UP000238882"/>
    </source>
</evidence>
<feature type="transmembrane region" description="Helical" evidence="6">
    <location>
        <begin position="387"/>
        <end position="413"/>
    </location>
</feature>
<feature type="transmembrane region" description="Helical" evidence="6">
    <location>
        <begin position="178"/>
        <end position="196"/>
    </location>
</feature>
<feature type="transmembrane region" description="Helical" evidence="6">
    <location>
        <begin position="216"/>
        <end position="244"/>
    </location>
</feature>
<feature type="transmembrane region" description="Helical" evidence="6">
    <location>
        <begin position="18"/>
        <end position="38"/>
    </location>
</feature>
<keyword evidence="8" id="KW-1185">Reference proteome</keyword>